<organism evidence="3 4">
    <name type="scientific">Planobispora longispora</name>
    <dbReference type="NCBI Taxonomy" id="28887"/>
    <lineage>
        <taxon>Bacteria</taxon>
        <taxon>Bacillati</taxon>
        <taxon>Actinomycetota</taxon>
        <taxon>Actinomycetes</taxon>
        <taxon>Streptosporangiales</taxon>
        <taxon>Streptosporangiaceae</taxon>
        <taxon>Planobispora</taxon>
    </lineage>
</organism>
<evidence type="ECO:0000259" key="2">
    <source>
        <dbReference type="Pfam" id="PF18915"/>
    </source>
</evidence>
<dbReference type="AlphaFoldDB" id="A0A8J3RM40"/>
<dbReference type="EMBL" id="BOOH01000019">
    <property type="protein sequence ID" value="GIH76317.1"/>
    <property type="molecule type" value="Genomic_DNA"/>
</dbReference>
<name>A0A8J3RM40_9ACTN</name>
<accession>A0A8J3RM40</accession>
<dbReference type="InterPro" id="IPR043725">
    <property type="entry name" value="DUF5667"/>
</dbReference>
<dbReference type="Pfam" id="PF18915">
    <property type="entry name" value="DUF5667"/>
    <property type="match status" value="1"/>
</dbReference>
<proteinExistence type="predicted"/>
<evidence type="ECO:0000256" key="1">
    <source>
        <dbReference type="SAM" id="MobiDB-lite"/>
    </source>
</evidence>
<reference evidence="3 4" key="1">
    <citation type="submission" date="2021-01" db="EMBL/GenBank/DDBJ databases">
        <title>Whole genome shotgun sequence of Planobispora longispora NBRC 13918.</title>
        <authorList>
            <person name="Komaki H."/>
            <person name="Tamura T."/>
        </authorList>
    </citation>
    <scope>NUCLEOTIDE SEQUENCE [LARGE SCALE GENOMIC DNA]</scope>
    <source>
        <strain evidence="3 4">NBRC 13918</strain>
    </source>
</reference>
<feature type="region of interest" description="Disordered" evidence="1">
    <location>
        <begin position="1"/>
        <end position="74"/>
    </location>
</feature>
<dbReference type="Proteomes" id="UP000616724">
    <property type="component" value="Unassembled WGS sequence"/>
</dbReference>
<keyword evidence="4" id="KW-1185">Reference proteome</keyword>
<gene>
    <name evidence="3" type="ORF">Plo01_27460</name>
</gene>
<evidence type="ECO:0000313" key="4">
    <source>
        <dbReference type="Proteomes" id="UP000616724"/>
    </source>
</evidence>
<comment type="caution">
    <text evidence="3">The sequence shown here is derived from an EMBL/GenBank/DDBJ whole genome shotgun (WGS) entry which is preliminary data.</text>
</comment>
<protein>
    <recommendedName>
        <fullName evidence="2">DUF5667 domain-containing protein</fullName>
    </recommendedName>
</protein>
<feature type="compositionally biased region" description="Basic and acidic residues" evidence="1">
    <location>
        <begin position="33"/>
        <end position="43"/>
    </location>
</feature>
<sequence>MGKWLPGISRSSQQRIQRRLSRLGTRMGAAPRPEFRADLRERLMNTPRENSLPAEEVPAPRRPPTHRRPPARRRPRLPLFPQILSMGLVTVMVAAGMATYESVPGDTLYPLKRAAENTLLEMSADDAERADRELRSASVRAREVEQLLGSAARGGSLVGETLKEMEDTTRSAITSLTRVQRRDAATRGTIRRFVQEQRNQIEGMLPKMDEEDQRRASGYLNYIEGLTAPG</sequence>
<dbReference type="RefSeq" id="WP_203890907.1">
    <property type="nucleotide sequence ID" value="NZ_BOOH01000019.1"/>
</dbReference>
<evidence type="ECO:0000313" key="3">
    <source>
        <dbReference type="EMBL" id="GIH76317.1"/>
    </source>
</evidence>
<feature type="domain" description="DUF5667" evidence="2">
    <location>
        <begin position="102"/>
        <end position="189"/>
    </location>
</feature>
<feature type="compositionally biased region" description="Basic residues" evidence="1">
    <location>
        <begin position="63"/>
        <end position="74"/>
    </location>
</feature>